<feature type="non-terminal residue" evidence="3">
    <location>
        <position position="1159"/>
    </location>
</feature>
<feature type="compositionally biased region" description="Basic and acidic residues" evidence="2">
    <location>
        <begin position="1"/>
        <end position="17"/>
    </location>
</feature>
<sequence>MAQHELKPQLMDERTDNISESENTETQVTSEIEPETNKESSEIPVRASSDVKKENTDETLKRSISIKRTSNSTIASGAKGTTSSVNRNVAPSKPSSKSASVSSIRRSTAQSTAPSSRHTSSVYSSGGSGDEKRKSLVSATRRTSLTPIAQHQPVKVESLAEKRGISGVNARKPTTSANTVSLKPIARSNSTASKSATIVKRSSSVNTKSSTSGTLPDSKKRLSTAPGSVIATKPQARNSSISTEVDRLKVKLELSSTKINDQEKEIKATRENVDKLSKQLDDEIHKSALTEENLKKEHGEKIEKLGNDHETKVQILKSELEKSQSTVVDVQQNLAKSVEEALQKEALKNVNAIQELKDGFESTLSLLKTQLTETQANCASLTSKLREKETEIQSLNSQIIKAVEQQKTLEQEHEKSISNLRHPQEDNQMKSIQNIETAALTEKFELKINELQTFLDKTKVSLTEAEERHRKILETTLSESESKILALQSEISLLKSEYETTSASLLASVQSRNDLAKKYESLETNLKNTQQEYDSLSEKFKKLENQNSTESQELSVARDELTQVKAQFTKQKQMMQAFNVDGKNRDESYKRMEIELEAATKKLNESKNETANFREKLEEFEKTSLSYKGIIANLQEELAIKEKAIIENDENYKNILSNKSLELNEAEKNYKNQLSLLENKILDARNEACQELKAAHLKELQDLEASHKEALSNLQHDHTNLKSESSSIIKELQTTIVDLKKHIEELDNKIIETQDELATNQKYLAQENMEKAQALAELDAYQNRKTDTTEKKSFNSNQQEQTTKGETGNDQITKTAFEQLQEELVVQQKESREKYFELKDKMTQLVEEANQKVADIEFRLKETEALLKLKDAEISEISETKIASSRAGLITNELAPVEMNISGENEDDIDPQLLAGYEERVALESNNNNNLPDEEESRAVPRRLPAWLSARRLNRAVPAGYISQCNRNMPAHDLGERTSICPSCKALHWAQEKVQNSTINSPKFQTCCKEGQVVLPPMPETPEGLRRLWTSEERDAKEFRNNSRQYNRAFAFTSFNYTPDRRLQDLGLRGGFKAFRFMARFFTKLNNPFIEYYHTALESLNRSNSEQAEGRVNQPLTVRLNPQYRLILEEGADRRRYNLPTAAEFALMIPDEVDSDSKE</sequence>
<evidence type="ECO:0000313" key="3">
    <source>
        <dbReference type="EMBL" id="POS87473.1"/>
    </source>
</evidence>
<feature type="compositionally biased region" description="Low complexity" evidence="2">
    <location>
        <begin position="202"/>
        <end position="214"/>
    </location>
</feature>
<protein>
    <submittedName>
        <fullName evidence="3">Uncharacterized protein</fullName>
    </submittedName>
</protein>
<dbReference type="AlphaFoldDB" id="A0A2S4PZL2"/>
<evidence type="ECO:0000256" key="1">
    <source>
        <dbReference type="SAM" id="Coils"/>
    </source>
</evidence>
<gene>
    <name evidence="3" type="ORF">EPUL_000821</name>
</gene>
<organism evidence="3 4">
    <name type="scientific">Erysiphe pulchra</name>
    <dbReference type="NCBI Taxonomy" id="225359"/>
    <lineage>
        <taxon>Eukaryota</taxon>
        <taxon>Fungi</taxon>
        <taxon>Dikarya</taxon>
        <taxon>Ascomycota</taxon>
        <taxon>Pezizomycotina</taxon>
        <taxon>Leotiomycetes</taxon>
        <taxon>Erysiphales</taxon>
        <taxon>Erysiphaceae</taxon>
        <taxon>Erysiphe</taxon>
    </lineage>
</organism>
<feature type="coiled-coil region" evidence="1">
    <location>
        <begin position="245"/>
        <end position="286"/>
    </location>
</feature>
<accession>A0A2S4PZL2</accession>
<feature type="compositionally biased region" description="Polar residues" evidence="2">
    <location>
        <begin position="137"/>
        <end position="149"/>
    </location>
</feature>
<dbReference type="Proteomes" id="UP000237438">
    <property type="component" value="Unassembled WGS sequence"/>
</dbReference>
<evidence type="ECO:0000313" key="4">
    <source>
        <dbReference type="Proteomes" id="UP000237438"/>
    </source>
</evidence>
<name>A0A2S4PZL2_9PEZI</name>
<feature type="compositionally biased region" description="Polar residues" evidence="2">
    <location>
        <begin position="66"/>
        <end position="87"/>
    </location>
</feature>
<dbReference type="OrthoDB" id="2289094at2759"/>
<feature type="coiled-coil region" evidence="1">
    <location>
        <begin position="371"/>
        <end position="412"/>
    </location>
</feature>
<feature type="coiled-coil region" evidence="1">
    <location>
        <begin position="470"/>
        <end position="560"/>
    </location>
</feature>
<keyword evidence="4" id="KW-1185">Reference proteome</keyword>
<reference evidence="3 4" key="1">
    <citation type="submission" date="2017-10" db="EMBL/GenBank/DDBJ databases">
        <title>Development of genomic resources for the powdery mildew, Erysiphe pulchra.</title>
        <authorList>
            <person name="Wadl P.A."/>
            <person name="Mack B.M."/>
            <person name="Moore G."/>
            <person name="Beltz S.B."/>
        </authorList>
    </citation>
    <scope>NUCLEOTIDE SEQUENCE [LARGE SCALE GENOMIC DNA]</scope>
    <source>
        <strain evidence="3">Cflorida</strain>
    </source>
</reference>
<dbReference type="EMBL" id="PEDP01000121">
    <property type="protein sequence ID" value="POS87473.1"/>
    <property type="molecule type" value="Genomic_DNA"/>
</dbReference>
<feature type="compositionally biased region" description="Polar residues" evidence="2">
    <location>
        <begin position="172"/>
        <end position="196"/>
    </location>
</feature>
<feature type="compositionally biased region" description="Polar residues" evidence="2">
    <location>
        <begin position="18"/>
        <end position="30"/>
    </location>
</feature>
<evidence type="ECO:0000256" key="2">
    <source>
        <dbReference type="SAM" id="MobiDB-lite"/>
    </source>
</evidence>
<feature type="compositionally biased region" description="Polar residues" evidence="2">
    <location>
        <begin position="794"/>
        <end position="810"/>
    </location>
</feature>
<feature type="compositionally biased region" description="Polar residues" evidence="2">
    <location>
        <begin position="104"/>
        <end position="125"/>
    </location>
</feature>
<keyword evidence="1" id="KW-0175">Coiled coil</keyword>
<dbReference type="STRING" id="225359.A0A2S4PZL2"/>
<feature type="compositionally biased region" description="Low complexity" evidence="2">
    <location>
        <begin position="89"/>
        <end position="103"/>
    </location>
</feature>
<feature type="region of interest" description="Disordered" evidence="2">
    <location>
        <begin position="785"/>
        <end position="810"/>
    </location>
</feature>
<feature type="coiled-coil region" evidence="1">
    <location>
        <begin position="832"/>
        <end position="866"/>
    </location>
</feature>
<feature type="region of interest" description="Disordered" evidence="2">
    <location>
        <begin position="1"/>
        <end position="242"/>
    </location>
</feature>
<comment type="caution">
    <text evidence="3">The sequence shown here is derived from an EMBL/GenBank/DDBJ whole genome shotgun (WGS) entry which is preliminary data.</text>
</comment>
<proteinExistence type="predicted"/>
<feature type="compositionally biased region" description="Basic and acidic residues" evidence="2">
    <location>
        <begin position="49"/>
        <end position="61"/>
    </location>
</feature>